<reference evidence="4 5" key="1">
    <citation type="journal article" date="2018" name="Nat. Ecol. Evol.">
        <title>Genomic signatures of mitonuclear coevolution across populations of Tigriopus californicus.</title>
        <authorList>
            <person name="Barreto F.S."/>
            <person name="Watson E.T."/>
            <person name="Lima T.G."/>
            <person name="Willett C.S."/>
            <person name="Edmands S."/>
            <person name="Li W."/>
            <person name="Burton R.S."/>
        </authorList>
    </citation>
    <scope>NUCLEOTIDE SEQUENCE [LARGE SCALE GENOMIC DNA]</scope>
    <source>
        <strain evidence="4 5">San Diego</strain>
    </source>
</reference>
<evidence type="ECO:0000256" key="1">
    <source>
        <dbReference type="ARBA" id="ARBA00022603"/>
    </source>
</evidence>
<dbReference type="STRING" id="6832.A0A553P029"/>
<comment type="caution">
    <text evidence="4">The sequence shown here is derived from an EMBL/GenBank/DDBJ whole genome shotgun (WGS) entry which is preliminary data.</text>
</comment>
<gene>
    <name evidence="4" type="ORF">TCAL_01255</name>
</gene>
<keyword evidence="5" id="KW-1185">Reference proteome</keyword>
<dbReference type="GO" id="GO:0008173">
    <property type="term" value="F:RNA methyltransferase activity"/>
    <property type="evidence" value="ECO:0007669"/>
    <property type="project" value="InterPro"/>
</dbReference>
<dbReference type="InterPro" id="IPR029028">
    <property type="entry name" value="Alpha/beta_knot_MTases"/>
</dbReference>
<dbReference type="PANTHER" id="PTHR43191">
    <property type="entry name" value="RRNA METHYLTRANSFERASE 3"/>
    <property type="match status" value="1"/>
</dbReference>
<evidence type="ECO:0000256" key="2">
    <source>
        <dbReference type="ARBA" id="ARBA00022679"/>
    </source>
</evidence>
<dbReference type="InterPro" id="IPR029026">
    <property type="entry name" value="tRNA_m1G_MTases_N"/>
</dbReference>
<evidence type="ECO:0000313" key="5">
    <source>
        <dbReference type="Proteomes" id="UP000318571"/>
    </source>
</evidence>
<dbReference type="Proteomes" id="UP000318571">
    <property type="component" value="Chromosome 9"/>
</dbReference>
<feature type="domain" description="tRNA/rRNA methyltransferase SpoU type" evidence="3">
    <location>
        <begin position="440"/>
        <end position="499"/>
    </location>
</feature>
<dbReference type="GO" id="GO:0003723">
    <property type="term" value="F:RNA binding"/>
    <property type="evidence" value="ECO:0007669"/>
    <property type="project" value="InterPro"/>
</dbReference>
<dbReference type="Gene3D" id="3.40.1280.10">
    <property type="match status" value="2"/>
</dbReference>
<dbReference type="InterPro" id="IPR051259">
    <property type="entry name" value="rRNA_Methyltransferase"/>
</dbReference>
<dbReference type="SUPFAM" id="SSF75217">
    <property type="entry name" value="alpha/beta knot"/>
    <property type="match status" value="2"/>
</dbReference>
<dbReference type="InterPro" id="IPR029064">
    <property type="entry name" value="Ribosomal_eL30-like_sf"/>
</dbReference>
<dbReference type="AlphaFoldDB" id="A0A553P029"/>
<dbReference type="EMBL" id="VCGU01000009">
    <property type="protein sequence ID" value="TRY71027.1"/>
    <property type="molecule type" value="Genomic_DNA"/>
</dbReference>
<evidence type="ECO:0000313" key="4">
    <source>
        <dbReference type="EMBL" id="TRY71027.1"/>
    </source>
</evidence>
<dbReference type="OMA" id="WTVRISR"/>
<evidence type="ECO:0000259" key="3">
    <source>
        <dbReference type="Pfam" id="PF00588"/>
    </source>
</evidence>
<dbReference type="InterPro" id="IPR001537">
    <property type="entry name" value="SpoU_MeTrfase"/>
</dbReference>
<feature type="domain" description="tRNA/rRNA methyltransferase SpoU type" evidence="3">
    <location>
        <begin position="246"/>
        <end position="334"/>
    </location>
</feature>
<keyword evidence="1" id="KW-0489">Methyltransferase</keyword>
<organism evidence="4 5">
    <name type="scientific">Tigriopus californicus</name>
    <name type="common">Marine copepod</name>
    <dbReference type="NCBI Taxonomy" id="6832"/>
    <lineage>
        <taxon>Eukaryota</taxon>
        <taxon>Metazoa</taxon>
        <taxon>Ecdysozoa</taxon>
        <taxon>Arthropoda</taxon>
        <taxon>Crustacea</taxon>
        <taxon>Multicrustacea</taxon>
        <taxon>Hexanauplia</taxon>
        <taxon>Copepoda</taxon>
        <taxon>Harpacticoida</taxon>
        <taxon>Harpacticidae</taxon>
        <taxon>Tigriopus</taxon>
    </lineage>
</organism>
<sequence>MIRSMLRPLTFGRLILARNDRSVRWHGSKARRIARLPKRAVDDDGQEIQIRSDQLEGNVQARQVAEQAQRNLRSTRLGRGSKNNETPLSQAMIELRSQVQSESEDSSPTEEVDHLPEDFDWKSLPRFVKLNAWDRTNPTWKMLRKNLSRNDKHSEAVVLENHRMIKDAMAVGIHPYMVAFSRVNLLLELPFDTSQSYEMFQVPYKNLQEWSELQTPPGMMAVFKKSAIEAHAQAQVAQESLRSLPISLILDNLRNPDNMGTILRTAAGIGCREVLLTPGCVNPWQGKVMRAGAGAHFHVPITSKVHWERMHQLIPPYAQVVMADLEKFKPSRESQLDPNVLLGRIQELNDRCSDFHVPHRGESALRAGGMGETFDKRDVRNAKTLQGKELEEFLEEKVKVESEKLAGESRREAFYLDFSFNEPEILDEFQALPLITKEYHEFERFHNDQAIVVVIGGETQGISPQAIKFTHQYQGDRLYIPLRRSIESLNVASAASILLMEIQKKINLANKE</sequence>
<keyword evidence="2" id="KW-0808">Transferase</keyword>
<dbReference type="GO" id="GO:0032259">
    <property type="term" value="P:methylation"/>
    <property type="evidence" value="ECO:0007669"/>
    <property type="project" value="UniProtKB-KW"/>
</dbReference>
<protein>
    <recommendedName>
        <fullName evidence="3">tRNA/rRNA methyltransferase SpoU type domain-containing protein</fullName>
    </recommendedName>
</protein>
<name>A0A553P029_TIGCA</name>
<proteinExistence type="predicted"/>
<dbReference type="GO" id="GO:0006396">
    <property type="term" value="P:RNA processing"/>
    <property type="evidence" value="ECO:0007669"/>
    <property type="project" value="InterPro"/>
</dbReference>
<accession>A0A553P029</accession>
<dbReference type="Gene3D" id="3.30.1330.30">
    <property type="match status" value="1"/>
</dbReference>
<dbReference type="PANTHER" id="PTHR43191:SF2">
    <property type="entry name" value="RRNA METHYLTRANSFERASE 3, MITOCHONDRIAL"/>
    <property type="match status" value="1"/>
</dbReference>
<dbReference type="Pfam" id="PF00588">
    <property type="entry name" value="SpoU_methylase"/>
    <property type="match status" value="2"/>
</dbReference>
<dbReference type="OrthoDB" id="270651at2759"/>